<evidence type="ECO:0000313" key="1">
    <source>
        <dbReference type="EMBL" id="WQD74794.1"/>
    </source>
</evidence>
<proteinExistence type="predicted"/>
<gene>
    <name evidence="1" type="ORF">U0037_12885</name>
</gene>
<name>A0ACD4Y022_PSEFL</name>
<dbReference type="Proteomes" id="UP001325023">
    <property type="component" value="Chromosome"/>
</dbReference>
<organism evidence="1 2">
    <name type="scientific">Pseudomonas fluorescens</name>
    <dbReference type="NCBI Taxonomy" id="294"/>
    <lineage>
        <taxon>Bacteria</taxon>
        <taxon>Pseudomonadati</taxon>
        <taxon>Pseudomonadota</taxon>
        <taxon>Gammaproteobacteria</taxon>
        <taxon>Pseudomonadales</taxon>
        <taxon>Pseudomonadaceae</taxon>
        <taxon>Pseudomonas</taxon>
    </lineage>
</organism>
<reference evidence="1" key="1">
    <citation type="submission" date="2023-12" db="EMBL/GenBank/DDBJ databases">
        <title>Genome sequencing and assembly of bacterial species from a model synthetic community.</title>
        <authorList>
            <person name="Hogle S.L."/>
        </authorList>
    </citation>
    <scope>NUCLEOTIDE SEQUENCE</scope>
    <source>
        <strain evidence="1">SBW25</strain>
    </source>
</reference>
<dbReference type="EMBL" id="CP140009">
    <property type="protein sequence ID" value="WQD74794.1"/>
    <property type="molecule type" value="Genomic_DNA"/>
</dbReference>
<accession>A0ACD4Y022</accession>
<sequence length="67" mass="7472">MLAPVIFISLRFAAVATANALGGSRLERPAAPINIYSIYFFIGIFFPLSLYKSMQAAVHRFSRPWPP</sequence>
<evidence type="ECO:0000313" key="2">
    <source>
        <dbReference type="Proteomes" id="UP001325023"/>
    </source>
</evidence>
<keyword evidence="2" id="KW-1185">Reference proteome</keyword>
<protein>
    <submittedName>
        <fullName evidence="1">Uncharacterized protein</fullName>
    </submittedName>
</protein>